<evidence type="ECO:0000256" key="1">
    <source>
        <dbReference type="SAM" id="MobiDB-lite"/>
    </source>
</evidence>
<feature type="region of interest" description="Disordered" evidence="1">
    <location>
        <begin position="1"/>
        <end position="34"/>
    </location>
</feature>
<feature type="compositionally biased region" description="Basic and acidic residues" evidence="1">
    <location>
        <begin position="9"/>
        <end position="31"/>
    </location>
</feature>
<protein>
    <submittedName>
        <fullName evidence="2">Uncharacterized protein</fullName>
    </submittedName>
</protein>
<gene>
    <name evidence="2" type="ORF">IQ251_13615</name>
</gene>
<name>A0A929G0D2_9PSEU</name>
<dbReference type="AlphaFoldDB" id="A0A929G0D2"/>
<dbReference type="EMBL" id="JADEYC010000021">
    <property type="protein sequence ID" value="MBE9375485.1"/>
    <property type="molecule type" value="Genomic_DNA"/>
</dbReference>
<comment type="caution">
    <text evidence="2">The sequence shown here is derived from an EMBL/GenBank/DDBJ whole genome shotgun (WGS) entry which is preliminary data.</text>
</comment>
<keyword evidence="3" id="KW-1185">Reference proteome</keyword>
<evidence type="ECO:0000313" key="3">
    <source>
        <dbReference type="Proteomes" id="UP000598360"/>
    </source>
</evidence>
<reference evidence="2" key="1">
    <citation type="submission" date="2020-10" db="EMBL/GenBank/DDBJ databases">
        <title>Diversity and distribution of actinomycetes associated with coral in the coast of Hainan.</title>
        <authorList>
            <person name="Li F."/>
        </authorList>
    </citation>
    <scope>NUCLEOTIDE SEQUENCE</scope>
    <source>
        <strain evidence="2">HNM0983</strain>
    </source>
</reference>
<sequence length="95" mass="10101">MSGWAKAPDLADRPAERDRVRRRTAADREEQLTGGLRPVECTTCGARVLARKNSPQHTSIQWTGDAAARCPELTGTAGGSCAALRARIDTAVDPG</sequence>
<dbReference type="Proteomes" id="UP000598360">
    <property type="component" value="Unassembled WGS sequence"/>
</dbReference>
<accession>A0A929G0D2</accession>
<organism evidence="2 3">
    <name type="scientific">Saccharopolyspora montiporae</name>
    <dbReference type="NCBI Taxonomy" id="2781240"/>
    <lineage>
        <taxon>Bacteria</taxon>
        <taxon>Bacillati</taxon>
        <taxon>Actinomycetota</taxon>
        <taxon>Actinomycetes</taxon>
        <taxon>Pseudonocardiales</taxon>
        <taxon>Pseudonocardiaceae</taxon>
        <taxon>Saccharopolyspora</taxon>
    </lineage>
</organism>
<proteinExistence type="predicted"/>
<evidence type="ECO:0000313" key="2">
    <source>
        <dbReference type="EMBL" id="MBE9375485.1"/>
    </source>
</evidence>
<dbReference type="RefSeq" id="WP_193928930.1">
    <property type="nucleotide sequence ID" value="NZ_JADEYC010000021.1"/>
</dbReference>